<dbReference type="Ensembl" id="ENSMMOT00000009266.1">
    <property type="protein sequence ID" value="ENSMMOP00000009105.1"/>
    <property type="gene ID" value="ENSMMOG00000007033.1"/>
</dbReference>
<proteinExistence type="predicted"/>
<protein>
    <submittedName>
        <fullName evidence="2">Uncharacterized protein</fullName>
    </submittedName>
</protein>
<name>A0A3Q4AWC0_MOLML</name>
<dbReference type="AlphaFoldDB" id="A0A3Q4AWC0"/>
<evidence type="ECO:0000313" key="3">
    <source>
        <dbReference type="Proteomes" id="UP000261620"/>
    </source>
</evidence>
<dbReference type="Proteomes" id="UP000261620">
    <property type="component" value="Unplaced"/>
</dbReference>
<keyword evidence="3" id="KW-1185">Reference proteome</keyword>
<dbReference type="Pfam" id="PF05824">
    <property type="entry name" value="Pro-MCH"/>
    <property type="match status" value="1"/>
</dbReference>
<dbReference type="GO" id="GO:0030354">
    <property type="term" value="F:melanin-concentrating hormone activity"/>
    <property type="evidence" value="ECO:0007669"/>
    <property type="project" value="InterPro"/>
</dbReference>
<dbReference type="STRING" id="94237.ENSMMOP00000009105"/>
<keyword evidence="1" id="KW-0732">Signal</keyword>
<feature type="signal peptide" evidence="1">
    <location>
        <begin position="1"/>
        <end position="23"/>
    </location>
</feature>
<feature type="chain" id="PRO_5018646509" evidence="1">
    <location>
        <begin position="24"/>
        <end position="151"/>
    </location>
</feature>
<dbReference type="GO" id="GO:0045202">
    <property type="term" value="C:synapse"/>
    <property type="evidence" value="ECO:0007669"/>
    <property type="project" value="GOC"/>
</dbReference>
<organism evidence="2 3">
    <name type="scientific">Mola mola</name>
    <name type="common">Ocean sunfish</name>
    <name type="synonym">Tetraodon mola</name>
    <dbReference type="NCBI Taxonomy" id="94237"/>
    <lineage>
        <taxon>Eukaryota</taxon>
        <taxon>Metazoa</taxon>
        <taxon>Chordata</taxon>
        <taxon>Craniata</taxon>
        <taxon>Vertebrata</taxon>
        <taxon>Euteleostomi</taxon>
        <taxon>Actinopterygii</taxon>
        <taxon>Neopterygii</taxon>
        <taxon>Teleostei</taxon>
        <taxon>Neoteleostei</taxon>
        <taxon>Acanthomorphata</taxon>
        <taxon>Eupercaria</taxon>
        <taxon>Tetraodontiformes</taxon>
        <taxon>Molidae</taxon>
        <taxon>Mola</taxon>
    </lineage>
</organism>
<evidence type="ECO:0000256" key="1">
    <source>
        <dbReference type="SAM" id="SignalP"/>
    </source>
</evidence>
<dbReference type="InterPro" id="IPR005456">
    <property type="entry name" value="Prepro-melanin_conc_hormone"/>
</dbReference>
<dbReference type="OMA" id="ILRCMIG"/>
<evidence type="ECO:0000313" key="2">
    <source>
        <dbReference type="Ensembl" id="ENSMMOP00000009105.1"/>
    </source>
</evidence>
<accession>A0A3Q4AWC0</accession>
<reference evidence="2" key="2">
    <citation type="submission" date="2025-09" db="UniProtKB">
        <authorList>
            <consortium name="Ensembl"/>
        </authorList>
    </citation>
    <scope>IDENTIFICATION</scope>
</reference>
<dbReference type="GO" id="GO:0007268">
    <property type="term" value="P:chemical synaptic transmission"/>
    <property type="evidence" value="ECO:0007669"/>
    <property type="project" value="InterPro"/>
</dbReference>
<reference evidence="2" key="1">
    <citation type="submission" date="2025-08" db="UniProtKB">
        <authorList>
            <consortium name="Ensembl"/>
        </authorList>
    </citation>
    <scope>IDENTIFICATION</scope>
</reference>
<sequence>MLSGSSFLYTLVLFSELSSHLFAMPATTAEDSAREWDDLGLIVGDEPMTELDEILPLYRRNHLLDDRNEEGRSTIMVVPVSDMRLKENRNRKRLLGLDSQHRSPIKLRFDIIQSHFKLDLLIKPFCFVKFFLVVLRCMVGRVYRPCWETED</sequence>